<reference evidence="5" key="1">
    <citation type="submission" date="2017-02" db="EMBL/GenBank/DDBJ databases">
        <authorList>
            <person name="Varghese N."/>
            <person name="Submissions S."/>
        </authorList>
    </citation>
    <scope>NUCLEOTIDE SEQUENCE [LARGE SCALE GENOMIC DNA]</scope>
    <source>
        <strain evidence="5">DSM 22270</strain>
    </source>
</reference>
<dbReference type="AlphaFoldDB" id="A0A1T5HFG8"/>
<organism evidence="4 5">
    <name type="scientific">Dyadobacter psychrophilus</name>
    <dbReference type="NCBI Taxonomy" id="651661"/>
    <lineage>
        <taxon>Bacteria</taxon>
        <taxon>Pseudomonadati</taxon>
        <taxon>Bacteroidota</taxon>
        <taxon>Cytophagia</taxon>
        <taxon>Cytophagales</taxon>
        <taxon>Spirosomataceae</taxon>
        <taxon>Dyadobacter</taxon>
    </lineage>
</organism>
<dbReference type="GO" id="GO:0006396">
    <property type="term" value="P:RNA processing"/>
    <property type="evidence" value="ECO:0007669"/>
    <property type="project" value="UniProtKB-ARBA"/>
</dbReference>
<dbReference type="SUPFAM" id="SSF55120">
    <property type="entry name" value="Pseudouridine synthase"/>
    <property type="match status" value="1"/>
</dbReference>
<dbReference type="PANTHER" id="PTHR21600:SF83">
    <property type="entry name" value="PSEUDOURIDYLATE SYNTHASE RPUSD4, MITOCHONDRIAL"/>
    <property type="match status" value="1"/>
</dbReference>
<protein>
    <submittedName>
        <fullName evidence="4">23S rRNA pseudouridine1911/1915/1917 synthase</fullName>
    </submittedName>
</protein>
<dbReference type="EMBL" id="FUZA01000013">
    <property type="protein sequence ID" value="SKC19384.1"/>
    <property type="molecule type" value="Genomic_DNA"/>
</dbReference>
<dbReference type="PROSITE" id="PS01129">
    <property type="entry name" value="PSI_RLU"/>
    <property type="match status" value="1"/>
</dbReference>
<dbReference type="InterPro" id="IPR006224">
    <property type="entry name" value="PsdUridine_synth_RluA-like_CS"/>
</dbReference>
<evidence type="ECO:0000313" key="5">
    <source>
        <dbReference type="Proteomes" id="UP000190897"/>
    </source>
</evidence>
<keyword evidence="5" id="KW-1185">Reference proteome</keyword>
<dbReference type="InterPro" id="IPR006145">
    <property type="entry name" value="PsdUridine_synth_RsuA/RluA"/>
</dbReference>
<dbReference type="GO" id="GO:0001522">
    <property type="term" value="P:pseudouridine synthesis"/>
    <property type="evidence" value="ECO:0007669"/>
    <property type="project" value="InterPro"/>
</dbReference>
<evidence type="ECO:0000259" key="3">
    <source>
        <dbReference type="Pfam" id="PF00849"/>
    </source>
</evidence>
<dbReference type="STRING" id="651661.SAMN05660293_05467"/>
<dbReference type="Proteomes" id="UP000190897">
    <property type="component" value="Unassembled WGS sequence"/>
</dbReference>
<feature type="domain" description="Pseudouridine synthase RsuA/RluA-like" evidence="3">
    <location>
        <begin position="14"/>
        <end position="170"/>
    </location>
</feature>
<accession>A0A1T5HFG8</accession>
<dbReference type="RefSeq" id="WP_082217885.1">
    <property type="nucleotide sequence ID" value="NZ_FUZA01000013.1"/>
</dbReference>
<dbReference type="InterPro" id="IPR050188">
    <property type="entry name" value="RluA_PseudoU_synthase"/>
</dbReference>
<evidence type="ECO:0000256" key="2">
    <source>
        <dbReference type="ARBA" id="ARBA00023235"/>
    </source>
</evidence>
<evidence type="ECO:0000313" key="4">
    <source>
        <dbReference type="EMBL" id="SKC19384.1"/>
    </source>
</evidence>
<dbReference type="CDD" id="cd02869">
    <property type="entry name" value="PseudoU_synth_RluA_like"/>
    <property type="match status" value="1"/>
</dbReference>
<dbReference type="GO" id="GO:0140098">
    <property type="term" value="F:catalytic activity, acting on RNA"/>
    <property type="evidence" value="ECO:0007669"/>
    <property type="project" value="UniProtKB-ARBA"/>
</dbReference>
<dbReference type="Pfam" id="PF00849">
    <property type="entry name" value="PseudoU_synth_2"/>
    <property type="match status" value="1"/>
</dbReference>
<dbReference type="GO" id="GO:0009982">
    <property type="term" value="F:pseudouridine synthase activity"/>
    <property type="evidence" value="ECO:0007669"/>
    <property type="project" value="InterPro"/>
</dbReference>
<evidence type="ECO:0000256" key="1">
    <source>
        <dbReference type="ARBA" id="ARBA00010876"/>
    </source>
</evidence>
<gene>
    <name evidence="4" type="ORF">SAMN05660293_05467</name>
</gene>
<name>A0A1T5HFG8_9BACT</name>
<comment type="similarity">
    <text evidence="1">Belongs to the pseudouridine synthase RluA family.</text>
</comment>
<dbReference type="OrthoDB" id="9807829at2"/>
<dbReference type="PANTHER" id="PTHR21600">
    <property type="entry name" value="MITOCHONDRIAL RNA PSEUDOURIDINE SYNTHASE"/>
    <property type="match status" value="1"/>
</dbReference>
<proteinExistence type="inferred from homology"/>
<dbReference type="Gene3D" id="3.30.2350.10">
    <property type="entry name" value="Pseudouridine synthase"/>
    <property type="match status" value="1"/>
</dbReference>
<dbReference type="InterPro" id="IPR020103">
    <property type="entry name" value="PsdUridine_synth_cat_dom_sf"/>
</dbReference>
<sequence length="243" mass="28382">MAKRPFQIIYEDNHLIIVNKEPGILVQGDVTKDKCLLDMVKEYIKEEYQKPGAVFLGTVHRLDRPVSGLVVFAKTSKALERMNEIFRKRDVQKTYWAVVKNRPAEKKGKLVHYLSKDESRNVTTAYDYEKPGTQRAELSYRWLGEINKFHLLEVTPVTGRPHQIRVQLASMNCPIRGDVKYGYPLGNRDNNINLHARRLYFEHPVKKEPIICKAGVPNDPFWEEFLSLDNEEIKPEHLDFLYE</sequence>
<keyword evidence="2" id="KW-0413">Isomerase</keyword>
<dbReference type="GO" id="GO:0003723">
    <property type="term" value="F:RNA binding"/>
    <property type="evidence" value="ECO:0007669"/>
    <property type="project" value="InterPro"/>
</dbReference>